<dbReference type="PANTHER" id="PTHR12968:SF1">
    <property type="entry name" value="B9 DOMAIN-CONTAINING PROTEIN 1"/>
    <property type="match status" value="1"/>
</dbReference>
<evidence type="ECO:0000256" key="2">
    <source>
        <dbReference type="ARBA" id="ARBA00022490"/>
    </source>
</evidence>
<evidence type="ECO:0000256" key="1">
    <source>
        <dbReference type="ARBA" id="ARBA00004120"/>
    </source>
</evidence>
<protein>
    <recommendedName>
        <fullName evidence="7">B9 domain-containing protein 1</fullName>
    </recommendedName>
</protein>
<evidence type="ECO:0000313" key="8">
    <source>
        <dbReference type="EMBL" id="CAF0728564.1"/>
    </source>
</evidence>
<dbReference type="OrthoDB" id="431939at2759"/>
<evidence type="ECO:0000256" key="3">
    <source>
        <dbReference type="ARBA" id="ARBA00022794"/>
    </source>
</evidence>
<evidence type="ECO:0000256" key="4">
    <source>
        <dbReference type="ARBA" id="ARBA00023212"/>
    </source>
</evidence>
<evidence type="ECO:0000256" key="7">
    <source>
        <dbReference type="ARBA" id="ARBA00039274"/>
    </source>
</evidence>
<dbReference type="GO" id="GO:0036038">
    <property type="term" value="C:MKS complex"/>
    <property type="evidence" value="ECO:0007669"/>
    <property type="project" value="TreeGrafter"/>
</dbReference>
<dbReference type="GO" id="GO:0060271">
    <property type="term" value="P:cilium assembly"/>
    <property type="evidence" value="ECO:0007669"/>
    <property type="project" value="TreeGrafter"/>
</dbReference>
<dbReference type="PANTHER" id="PTHR12968">
    <property type="entry name" value="B9 DOMAIN-CONTAINING"/>
    <property type="match status" value="1"/>
</dbReference>
<dbReference type="Proteomes" id="UP000663879">
    <property type="component" value="Unassembled WGS sequence"/>
</dbReference>
<proteinExistence type="inferred from homology"/>
<reference evidence="8" key="1">
    <citation type="submission" date="2021-02" db="EMBL/GenBank/DDBJ databases">
        <authorList>
            <person name="Nowell W R."/>
        </authorList>
    </citation>
    <scope>NUCLEOTIDE SEQUENCE</scope>
    <source>
        <strain evidence="8">Ploen Becks lab</strain>
    </source>
</reference>
<keyword evidence="9" id="KW-1185">Reference proteome</keyword>
<evidence type="ECO:0000256" key="6">
    <source>
        <dbReference type="ARBA" id="ARBA00038411"/>
    </source>
</evidence>
<gene>
    <name evidence="8" type="ORF">OXX778_LOCUS2685</name>
</gene>
<comment type="caution">
    <text evidence="8">The sequence shown here is derived from an EMBL/GenBank/DDBJ whole genome shotgun (WGS) entry which is preliminary data.</text>
</comment>
<dbReference type="PROSITE" id="PS51381">
    <property type="entry name" value="C2_B9"/>
    <property type="match status" value="1"/>
</dbReference>
<dbReference type="AlphaFoldDB" id="A0A813MVI5"/>
<name>A0A813MVI5_9BILA</name>
<comment type="subcellular location">
    <subcellularLocation>
        <location evidence="1">Cytoplasm</location>
        <location evidence="1">Cytoskeleton</location>
        <location evidence="1">Cilium basal body</location>
    </subcellularLocation>
</comment>
<dbReference type="InterPro" id="IPR010796">
    <property type="entry name" value="C2_B9-type_dom"/>
</dbReference>
<organism evidence="8 9">
    <name type="scientific">Brachionus calyciflorus</name>
    <dbReference type="NCBI Taxonomy" id="104777"/>
    <lineage>
        <taxon>Eukaryota</taxon>
        <taxon>Metazoa</taxon>
        <taxon>Spiralia</taxon>
        <taxon>Gnathifera</taxon>
        <taxon>Rotifera</taxon>
        <taxon>Eurotatoria</taxon>
        <taxon>Monogononta</taxon>
        <taxon>Pseudotrocha</taxon>
        <taxon>Ploima</taxon>
        <taxon>Brachionidae</taxon>
        <taxon>Brachionus</taxon>
    </lineage>
</organism>
<sequence length="229" mass="25907">MTSSTNTFFLLMANGSIESAELPEYNEIFIKYFFVHGQDWDKIAGLEEGSTQIGHKSIDQRQTIAFNFPLDITFKSTCPFGWPQLVVSCYGQDVFGNDVIRGYGVTHLPMSPGRHKLRIPLFVPESTSKMQKFFAWIQGRRPEYIDPRVLAHGEGREVTRVRSQGFLNLNFNIVTKDMRKLGYVTTTGESSSANISNQMTEINNTTLANLTQTLGFNPEQSYVGQTPRF</sequence>
<keyword evidence="4" id="KW-0206">Cytoskeleton</keyword>
<keyword evidence="2" id="KW-0963">Cytoplasm</keyword>
<keyword evidence="3" id="KW-0970">Cilium biogenesis/degradation</keyword>
<evidence type="ECO:0000313" key="9">
    <source>
        <dbReference type="Proteomes" id="UP000663879"/>
    </source>
</evidence>
<comment type="similarity">
    <text evidence="6">Belongs to the B9D family.</text>
</comment>
<dbReference type="EMBL" id="CAJNOC010000216">
    <property type="protein sequence ID" value="CAF0728564.1"/>
    <property type="molecule type" value="Genomic_DNA"/>
</dbReference>
<accession>A0A813MVI5</accession>
<evidence type="ECO:0000256" key="5">
    <source>
        <dbReference type="ARBA" id="ARBA00023273"/>
    </source>
</evidence>
<keyword evidence="5" id="KW-0966">Cell projection</keyword>
<dbReference type="Pfam" id="PF07162">
    <property type="entry name" value="B9-C2"/>
    <property type="match status" value="1"/>
</dbReference>